<dbReference type="Gene3D" id="3.40.630.30">
    <property type="match status" value="1"/>
</dbReference>
<evidence type="ECO:0000313" key="3">
    <source>
        <dbReference type="Proteomes" id="UP001596226"/>
    </source>
</evidence>
<reference evidence="3" key="1">
    <citation type="journal article" date="2019" name="Int. J. Syst. Evol. Microbiol.">
        <title>The Global Catalogue of Microorganisms (GCM) 10K type strain sequencing project: providing services to taxonomists for standard genome sequencing and annotation.</title>
        <authorList>
            <consortium name="The Broad Institute Genomics Platform"/>
            <consortium name="The Broad Institute Genome Sequencing Center for Infectious Disease"/>
            <person name="Wu L."/>
            <person name="Ma J."/>
        </authorList>
    </citation>
    <scope>NUCLEOTIDE SEQUENCE [LARGE SCALE GENOMIC DNA]</scope>
    <source>
        <strain evidence="3">CGMCC 4.7144</strain>
    </source>
</reference>
<dbReference type="InterPro" id="IPR000182">
    <property type="entry name" value="GNAT_dom"/>
</dbReference>
<dbReference type="InterPro" id="IPR016181">
    <property type="entry name" value="Acyl_CoA_acyltransferase"/>
</dbReference>
<dbReference type="CDD" id="cd04301">
    <property type="entry name" value="NAT_SF"/>
    <property type="match status" value="1"/>
</dbReference>
<comment type="caution">
    <text evidence="2">The sequence shown here is derived from an EMBL/GenBank/DDBJ whole genome shotgun (WGS) entry which is preliminary data.</text>
</comment>
<proteinExistence type="predicted"/>
<name>A0ABW1H6W2_9ACTN</name>
<organism evidence="2 3">
    <name type="scientific">Micromonospora vulcania</name>
    <dbReference type="NCBI Taxonomy" id="1441873"/>
    <lineage>
        <taxon>Bacteria</taxon>
        <taxon>Bacillati</taxon>
        <taxon>Actinomycetota</taxon>
        <taxon>Actinomycetes</taxon>
        <taxon>Micromonosporales</taxon>
        <taxon>Micromonosporaceae</taxon>
        <taxon>Micromonospora</taxon>
    </lineage>
</organism>
<feature type="domain" description="N-acetyltransferase" evidence="1">
    <location>
        <begin position="106"/>
        <end position="246"/>
    </location>
</feature>
<dbReference type="EC" id="2.3.-.-" evidence="2"/>
<dbReference type="InterPro" id="IPR051554">
    <property type="entry name" value="Acetyltransferase_Eis"/>
</dbReference>
<dbReference type="PROSITE" id="PS51186">
    <property type="entry name" value="GNAT"/>
    <property type="match status" value="1"/>
</dbReference>
<evidence type="ECO:0000313" key="2">
    <source>
        <dbReference type="EMBL" id="MFC5924481.1"/>
    </source>
</evidence>
<dbReference type="RefSeq" id="WP_377511209.1">
    <property type="nucleotide sequence ID" value="NZ_JBHSQS010000007.1"/>
</dbReference>
<keyword evidence="2" id="KW-0012">Acyltransferase</keyword>
<dbReference type="EMBL" id="JBHSQS010000007">
    <property type="protein sequence ID" value="MFC5924481.1"/>
    <property type="molecule type" value="Genomic_DNA"/>
</dbReference>
<keyword evidence="2" id="KW-0808">Transferase</keyword>
<dbReference type="GO" id="GO:0016746">
    <property type="term" value="F:acyltransferase activity"/>
    <property type="evidence" value="ECO:0007669"/>
    <property type="project" value="UniProtKB-KW"/>
</dbReference>
<dbReference type="Proteomes" id="UP001596226">
    <property type="component" value="Unassembled WGS sequence"/>
</dbReference>
<dbReference type="PANTHER" id="PTHR37817">
    <property type="entry name" value="N-ACETYLTRANSFERASE EIS"/>
    <property type="match status" value="1"/>
</dbReference>
<gene>
    <name evidence="2" type="ORF">ACFQGL_14110</name>
</gene>
<accession>A0ABW1H6W2</accession>
<dbReference type="SUPFAM" id="SSF55729">
    <property type="entry name" value="Acyl-CoA N-acyltransferases (Nat)"/>
    <property type="match status" value="1"/>
</dbReference>
<evidence type="ECO:0000259" key="1">
    <source>
        <dbReference type="PROSITE" id="PS51186"/>
    </source>
</evidence>
<sequence>MAANRRYWTGWSGDEPDVDLPIYHSGIPQGLLNGVLRVRNSSLDGAIRQAKRQLDGSPWVWWVGDDSDDGVAEGLLAAGAEQVSLLPIMAMDLAAEQPVPAIPNGLTIRQATDRPDIEAFVGAYAEPMGVPAHCLDQVVERELDYLAREPEVVRLAGIVDGRTVATATVSLNSDVAGVFCVATDSGHRRRGIGTALTVAALRLARMAGHRVATLQASGAGRPVYERIGFETVSHYRLFRFPSATEA</sequence>
<protein>
    <submittedName>
        <fullName evidence="2">GNAT family N-acetyltransferase</fullName>
        <ecNumber evidence="2">2.3.-.-</ecNumber>
    </submittedName>
</protein>
<dbReference type="PANTHER" id="PTHR37817:SF1">
    <property type="entry name" value="N-ACETYLTRANSFERASE EIS"/>
    <property type="match status" value="1"/>
</dbReference>
<dbReference type="Pfam" id="PF00583">
    <property type="entry name" value="Acetyltransf_1"/>
    <property type="match status" value="1"/>
</dbReference>
<keyword evidence="3" id="KW-1185">Reference proteome</keyword>